<dbReference type="Pfam" id="PF18722">
    <property type="entry name" value="MazG_C"/>
    <property type="match status" value="1"/>
</dbReference>
<protein>
    <submittedName>
        <fullName evidence="3">Nucleoside triphosphate pyrophosphohydrolase family protein</fullName>
    </submittedName>
</protein>
<dbReference type="InterPro" id="IPR041407">
    <property type="entry name" value="MazG_C"/>
</dbReference>
<dbReference type="InterPro" id="IPR004518">
    <property type="entry name" value="MazG-like_dom"/>
</dbReference>
<dbReference type="AlphaFoldDB" id="A0A7L5E072"/>
<feature type="domain" description="MazG C-terminal" evidence="2">
    <location>
        <begin position="106"/>
        <end position="293"/>
    </location>
</feature>
<feature type="domain" description="NTP pyrophosphohydrolase MazG-like" evidence="1">
    <location>
        <begin position="32"/>
        <end position="98"/>
    </location>
</feature>
<dbReference type="Proteomes" id="UP000501128">
    <property type="component" value="Chromosome"/>
</dbReference>
<reference evidence="3 4" key="1">
    <citation type="submission" date="2020-04" db="EMBL/GenBank/DDBJ databases">
        <title>Genome sequencing of novel species.</title>
        <authorList>
            <person name="Heo J."/>
            <person name="Kim S.-J."/>
            <person name="Kim J.-S."/>
            <person name="Hong S.-B."/>
            <person name="Kwon S.-W."/>
        </authorList>
    </citation>
    <scope>NUCLEOTIDE SEQUENCE [LARGE SCALE GENOMIC DNA]</scope>
    <source>
        <strain evidence="3 4">CJU-R4</strain>
    </source>
</reference>
<sequence length="299" mass="34547">MTLNEYQEKTSDTIQEYKSTDQKNFFMGYLGLAGEAGSVLTTLKKLIRDGDGFGSFETRLKEELGDVLWYVSSIASHYGFSLEEVAVQNLLKTNDRYRKLDLLEIPRYDEKYDEQFPDSFIINFIEELGEHFLTVKMVWENEVNGQQIELGDPLTDNSREPNDYRYHDVFHLGHVAFLGWSPVLRHLMKLKRKSDPIALDAEDRGRPQVAEEAVTLIVYNYAKGNKMLRSSDRLDTELLNSIKQLVVDLEVSTVTSYQWERTIVDSYKVFHQVVENKGGRVLVSPKERQLQYIGKCQPA</sequence>
<keyword evidence="4" id="KW-1185">Reference proteome</keyword>
<dbReference type="CDD" id="cd11541">
    <property type="entry name" value="NTP-PPase_u4"/>
    <property type="match status" value="1"/>
</dbReference>
<organism evidence="3 4">
    <name type="scientific">Spirosoma rhododendri</name>
    <dbReference type="NCBI Taxonomy" id="2728024"/>
    <lineage>
        <taxon>Bacteria</taxon>
        <taxon>Pseudomonadati</taxon>
        <taxon>Bacteroidota</taxon>
        <taxon>Cytophagia</taxon>
        <taxon>Cytophagales</taxon>
        <taxon>Cytophagaceae</taxon>
        <taxon>Spirosoma</taxon>
    </lineage>
</organism>
<dbReference type="InterPro" id="IPR011379">
    <property type="entry name" value="MazG-related_GP37"/>
</dbReference>
<evidence type="ECO:0000259" key="1">
    <source>
        <dbReference type="Pfam" id="PF03819"/>
    </source>
</evidence>
<dbReference type="EMBL" id="CP051677">
    <property type="protein sequence ID" value="QJD81150.1"/>
    <property type="molecule type" value="Genomic_DNA"/>
</dbReference>
<evidence type="ECO:0000259" key="2">
    <source>
        <dbReference type="Pfam" id="PF18722"/>
    </source>
</evidence>
<dbReference type="KEGG" id="srho:HH216_24030"/>
<name>A0A7L5E072_9BACT</name>
<proteinExistence type="predicted"/>
<dbReference type="GO" id="GO:0016787">
    <property type="term" value="F:hydrolase activity"/>
    <property type="evidence" value="ECO:0007669"/>
    <property type="project" value="UniProtKB-KW"/>
</dbReference>
<evidence type="ECO:0000313" key="3">
    <source>
        <dbReference type="EMBL" id="QJD81150.1"/>
    </source>
</evidence>
<dbReference type="RefSeq" id="WP_169553169.1">
    <property type="nucleotide sequence ID" value="NZ_CP051677.1"/>
</dbReference>
<accession>A0A7L5E072</accession>
<evidence type="ECO:0000313" key="4">
    <source>
        <dbReference type="Proteomes" id="UP000501128"/>
    </source>
</evidence>
<keyword evidence="3" id="KW-0378">Hydrolase</keyword>
<dbReference type="Gene3D" id="1.10.287.1080">
    <property type="entry name" value="MazG-like"/>
    <property type="match status" value="1"/>
</dbReference>
<dbReference type="SUPFAM" id="SSF101386">
    <property type="entry name" value="all-alpha NTP pyrophosphatases"/>
    <property type="match status" value="1"/>
</dbReference>
<dbReference type="Pfam" id="PF03819">
    <property type="entry name" value="MazG"/>
    <property type="match status" value="1"/>
</dbReference>
<gene>
    <name evidence="3" type="ORF">HH216_24030</name>
</gene>